<evidence type="ECO:0000313" key="4">
    <source>
        <dbReference type="EMBL" id="UYA98710.1"/>
    </source>
</evidence>
<dbReference type="SMART" id="SM00910">
    <property type="entry name" value="HIRAN"/>
    <property type="match status" value="1"/>
</dbReference>
<dbReference type="InterPro" id="IPR014905">
    <property type="entry name" value="HIRAN"/>
</dbReference>
<dbReference type="Proteomes" id="UP001164549">
    <property type="component" value="Segment"/>
</dbReference>
<keyword evidence="5" id="KW-1185">Reference proteome</keyword>
<dbReference type="GO" id="GO:0003676">
    <property type="term" value="F:nucleic acid binding"/>
    <property type="evidence" value="ECO:0007669"/>
    <property type="project" value="InterPro"/>
</dbReference>
<accession>A0A9X9NY79</accession>
<evidence type="ECO:0000313" key="5">
    <source>
        <dbReference type="Proteomes" id="UP001164549"/>
    </source>
</evidence>
<dbReference type="Pfam" id="PF08797">
    <property type="entry name" value="HIRAN"/>
    <property type="match status" value="1"/>
</dbReference>
<proteinExistence type="predicted"/>
<protein>
    <submittedName>
        <fullName evidence="4">HIRAN domain-containing protein</fullName>
    </submittedName>
</protein>
<evidence type="ECO:0000256" key="1">
    <source>
        <dbReference type="ARBA" id="ARBA00022723"/>
    </source>
</evidence>
<name>A0A9X9NY79_9CAUD</name>
<gene>
    <name evidence="4" type="ORF">IVIADoCa5_40</name>
</gene>
<reference evidence="4" key="1">
    <citation type="submission" date="2022-07" db="EMBL/GenBank/DDBJ databases">
        <title>Comparative analysis of new lytic phages for the biological control of phytopathogenic Xanthomonas spp.</title>
        <authorList>
            <person name="Domingo-Calap M.L."/>
            <person name="Bernabeu-Gimeno M."/>
            <person name="Aure C.M."/>
            <person name="Marco-Noales E."/>
            <person name="Domingo-Calap P."/>
        </authorList>
    </citation>
    <scope>NUCLEOTIDE SEQUENCE</scope>
</reference>
<organism evidence="4 5">
    <name type="scientific">Xanthomonas phage vB_Xar_IVIA-DoCa5</name>
    <dbReference type="NCBI Taxonomy" id="2975532"/>
    <lineage>
        <taxon>Viruses</taxon>
        <taxon>Duplodnaviria</taxon>
        <taxon>Heunggongvirae</taxon>
        <taxon>Uroviricota</taxon>
        <taxon>Caudoviricetes</taxon>
        <taxon>Mesyanzhinovviridae</taxon>
        <taxon>Bradleyvirinae</taxon>
        <taxon>Docaquintavirus</taxon>
        <taxon>Docaquintavirus doca5</taxon>
    </lineage>
</organism>
<dbReference type="GO" id="GO:0016818">
    <property type="term" value="F:hydrolase activity, acting on acid anhydrides, in phosphorus-containing anhydrides"/>
    <property type="evidence" value="ECO:0007669"/>
    <property type="project" value="InterPro"/>
</dbReference>
<dbReference type="Gene3D" id="3.30.70.2330">
    <property type="match status" value="1"/>
</dbReference>
<keyword evidence="1" id="KW-0479">Metal-binding</keyword>
<keyword evidence="2" id="KW-0378">Hydrolase</keyword>
<evidence type="ECO:0000259" key="3">
    <source>
        <dbReference type="SMART" id="SM00910"/>
    </source>
</evidence>
<evidence type="ECO:0000256" key="2">
    <source>
        <dbReference type="ARBA" id="ARBA00022801"/>
    </source>
</evidence>
<dbReference type="EMBL" id="ON932079">
    <property type="protein sequence ID" value="UYA98710.1"/>
    <property type="molecule type" value="Genomic_DNA"/>
</dbReference>
<sequence length="95" mass="10718">MNEMHTYIAGSPYHEGSKERIQTLLLEEELKLVREPKNPHDRNAVAVHDDKGLKLGYVPRADAPTVAKALDRGLPSCAFYRGSPHSTSIMIYWEV</sequence>
<dbReference type="GO" id="GO:0008270">
    <property type="term" value="F:zinc ion binding"/>
    <property type="evidence" value="ECO:0007669"/>
    <property type="project" value="InterPro"/>
</dbReference>
<feature type="domain" description="HIRAN" evidence="3">
    <location>
        <begin position="1"/>
        <end position="93"/>
    </location>
</feature>